<dbReference type="InterPro" id="IPR043504">
    <property type="entry name" value="Peptidase_S1_PA_chymotrypsin"/>
</dbReference>
<comment type="caution">
    <text evidence="8">The sequence shown here is derived from an EMBL/GenBank/DDBJ whole genome shotgun (WGS) entry which is preliminary data.</text>
</comment>
<dbReference type="OrthoDB" id="10059102at2759"/>
<feature type="domain" description="Peptidase S1" evidence="7">
    <location>
        <begin position="200"/>
        <end position="449"/>
    </location>
</feature>
<dbReference type="InterPro" id="IPR001254">
    <property type="entry name" value="Trypsin_dom"/>
</dbReference>
<keyword evidence="9" id="KW-1185">Reference proteome</keyword>
<dbReference type="GO" id="GO:0004252">
    <property type="term" value="F:serine-type endopeptidase activity"/>
    <property type="evidence" value="ECO:0007669"/>
    <property type="project" value="InterPro"/>
</dbReference>
<evidence type="ECO:0000256" key="3">
    <source>
        <dbReference type="ARBA" id="ARBA00022825"/>
    </source>
</evidence>
<dbReference type="SUPFAM" id="SSF49854">
    <property type="entry name" value="Spermadhesin, CUB domain"/>
    <property type="match status" value="1"/>
</dbReference>
<dbReference type="SUPFAM" id="SSF50494">
    <property type="entry name" value="Trypsin-like serine proteases"/>
    <property type="match status" value="1"/>
</dbReference>
<dbReference type="PROSITE" id="PS50068">
    <property type="entry name" value="LDLRA_2"/>
    <property type="match status" value="1"/>
</dbReference>
<accession>A0A443QNU5</accession>
<evidence type="ECO:0000256" key="1">
    <source>
        <dbReference type="ARBA" id="ARBA00022670"/>
    </source>
</evidence>
<feature type="disulfide bond" evidence="5">
    <location>
        <begin position="159"/>
        <end position="174"/>
    </location>
</feature>
<feature type="disulfide bond" evidence="5">
    <location>
        <begin position="147"/>
        <end position="165"/>
    </location>
</feature>
<keyword evidence="2" id="KW-0378">Hydrolase</keyword>
<dbReference type="InterPro" id="IPR001314">
    <property type="entry name" value="Peptidase_S1A"/>
</dbReference>
<evidence type="ECO:0000256" key="5">
    <source>
        <dbReference type="PROSITE-ProRule" id="PRU00124"/>
    </source>
</evidence>
<dbReference type="CDD" id="cd00190">
    <property type="entry name" value="Tryp_SPc"/>
    <property type="match status" value="1"/>
</dbReference>
<dbReference type="Pfam" id="PF00089">
    <property type="entry name" value="Trypsin"/>
    <property type="match status" value="1"/>
</dbReference>
<keyword evidence="1" id="KW-0645">Protease</keyword>
<dbReference type="SUPFAM" id="SSF57424">
    <property type="entry name" value="LDL receptor-like module"/>
    <property type="match status" value="1"/>
</dbReference>
<dbReference type="GO" id="GO:0006508">
    <property type="term" value="P:proteolysis"/>
    <property type="evidence" value="ECO:0007669"/>
    <property type="project" value="UniProtKB-KW"/>
</dbReference>
<evidence type="ECO:0000256" key="2">
    <source>
        <dbReference type="ARBA" id="ARBA00022801"/>
    </source>
</evidence>
<gene>
    <name evidence="8" type="ORF">B4U79_04067</name>
</gene>
<dbReference type="FunFam" id="2.40.10.10:FF:000003">
    <property type="entry name" value="Transmembrane serine protease 3"/>
    <property type="match status" value="1"/>
</dbReference>
<keyword evidence="3" id="KW-0720">Serine protease</keyword>
<dbReference type="InterPro" id="IPR018114">
    <property type="entry name" value="TRYPSIN_HIS"/>
</dbReference>
<organism evidence="8 9">
    <name type="scientific">Dinothrombium tinctorium</name>
    <dbReference type="NCBI Taxonomy" id="1965070"/>
    <lineage>
        <taxon>Eukaryota</taxon>
        <taxon>Metazoa</taxon>
        <taxon>Ecdysozoa</taxon>
        <taxon>Arthropoda</taxon>
        <taxon>Chelicerata</taxon>
        <taxon>Arachnida</taxon>
        <taxon>Acari</taxon>
        <taxon>Acariformes</taxon>
        <taxon>Trombidiformes</taxon>
        <taxon>Prostigmata</taxon>
        <taxon>Anystina</taxon>
        <taxon>Parasitengona</taxon>
        <taxon>Trombidioidea</taxon>
        <taxon>Trombidiidae</taxon>
        <taxon>Dinothrombium</taxon>
    </lineage>
</organism>
<sequence length="474" mass="53864">PESIDELQLNPSIACNDNNAPHVVPQNITFGKISSPFYNQSAHAKEVTCLWTIFAPKGYRLQITMKRFNLDPECNSQLFFFDGEDQKARLLGKFCENFYGRGDLFSKHNVLHILYKGRHISPMFSFEFYFRHVRKVNKCARITDYQCEDGECYSRYQVCDKNFMCKDGKDEEGCSYQLPSSDLTCGIPPIAPNLTSLGRIVGGYKAVPGSWPWTVSIRLNQAEPEGHFCGGILINYEWVLTAAHCFHSVEPEKWSVHLGRYNRLVDNAYQIKRNIEKIIVHDNYTLVDIDNDSHLFSVPVNDIAMIKLKSPVPQNNPYVQPICITNSDQSQHNITWVTGWGVTRNTGFDLLLKQAAIPIIPSDECVKMLPKMANVIEKDVICAGYKEGGHDTCENDSGGPMVIYNRDKRRWELLGIISSASGLDCGEKYSPGFYTNVPKFSSFINDTIRMFSSIRREVNLEVKSSKKVSDKIQF</sequence>
<dbReference type="Proteomes" id="UP000285301">
    <property type="component" value="Unassembled WGS sequence"/>
</dbReference>
<dbReference type="InterPro" id="IPR035914">
    <property type="entry name" value="Sperma_CUB_dom_sf"/>
</dbReference>
<evidence type="ECO:0000313" key="8">
    <source>
        <dbReference type="EMBL" id="RWS04692.1"/>
    </source>
</evidence>
<dbReference type="InterPro" id="IPR009003">
    <property type="entry name" value="Peptidase_S1_PA"/>
</dbReference>
<feature type="non-terminal residue" evidence="8">
    <location>
        <position position="474"/>
    </location>
</feature>
<dbReference type="PROSITE" id="PS50240">
    <property type="entry name" value="TRYPSIN_DOM"/>
    <property type="match status" value="1"/>
</dbReference>
<dbReference type="PROSITE" id="PS01180">
    <property type="entry name" value="CUB"/>
    <property type="match status" value="1"/>
</dbReference>
<evidence type="ECO:0000259" key="6">
    <source>
        <dbReference type="PROSITE" id="PS01180"/>
    </source>
</evidence>
<dbReference type="PANTHER" id="PTHR24252:SF7">
    <property type="entry name" value="HYALIN"/>
    <property type="match status" value="1"/>
</dbReference>
<dbReference type="SMART" id="SM00020">
    <property type="entry name" value="Tryp_SPc"/>
    <property type="match status" value="1"/>
</dbReference>
<dbReference type="CDD" id="cd00041">
    <property type="entry name" value="CUB"/>
    <property type="match status" value="1"/>
</dbReference>
<keyword evidence="4 5" id="KW-1015">Disulfide bond</keyword>
<dbReference type="AlphaFoldDB" id="A0A443QNU5"/>
<dbReference type="SMART" id="SM00042">
    <property type="entry name" value="CUB"/>
    <property type="match status" value="1"/>
</dbReference>
<dbReference type="Gene3D" id="4.10.400.10">
    <property type="entry name" value="Low-density Lipoprotein Receptor"/>
    <property type="match status" value="1"/>
</dbReference>
<reference evidence="8 9" key="1">
    <citation type="journal article" date="2018" name="Gigascience">
        <title>Genomes of trombidid mites reveal novel predicted allergens and laterally-transferred genes associated with secondary metabolism.</title>
        <authorList>
            <person name="Dong X."/>
            <person name="Chaisiri K."/>
            <person name="Xia D."/>
            <person name="Armstrong S.D."/>
            <person name="Fang Y."/>
            <person name="Donnelly M.J."/>
            <person name="Kadowaki T."/>
            <person name="McGarry J.W."/>
            <person name="Darby A.C."/>
            <person name="Makepeace B.L."/>
        </authorList>
    </citation>
    <scope>NUCLEOTIDE SEQUENCE [LARGE SCALE GENOMIC DNA]</scope>
    <source>
        <strain evidence="8">UoL-WK</strain>
    </source>
</reference>
<dbReference type="STRING" id="1965070.A0A443QNU5"/>
<dbReference type="InterPro" id="IPR036055">
    <property type="entry name" value="LDL_receptor-like_sf"/>
</dbReference>
<comment type="caution">
    <text evidence="5">Lacks conserved residue(s) required for the propagation of feature annotation.</text>
</comment>
<dbReference type="EMBL" id="NCKU01005330">
    <property type="protein sequence ID" value="RWS04692.1"/>
    <property type="molecule type" value="Genomic_DNA"/>
</dbReference>
<dbReference type="Gene3D" id="2.60.120.290">
    <property type="entry name" value="Spermadhesin, CUB domain"/>
    <property type="match status" value="1"/>
</dbReference>
<evidence type="ECO:0000259" key="7">
    <source>
        <dbReference type="PROSITE" id="PS50240"/>
    </source>
</evidence>
<dbReference type="PANTHER" id="PTHR24252">
    <property type="entry name" value="ACROSIN-RELATED"/>
    <property type="match status" value="1"/>
</dbReference>
<dbReference type="Pfam" id="PF00431">
    <property type="entry name" value="CUB"/>
    <property type="match status" value="1"/>
</dbReference>
<feature type="non-terminal residue" evidence="8">
    <location>
        <position position="1"/>
    </location>
</feature>
<evidence type="ECO:0000313" key="9">
    <source>
        <dbReference type="Proteomes" id="UP000285301"/>
    </source>
</evidence>
<name>A0A443QNU5_9ACAR</name>
<proteinExistence type="predicted"/>
<dbReference type="InterPro" id="IPR002172">
    <property type="entry name" value="LDrepeatLR_classA_rpt"/>
</dbReference>
<dbReference type="SMART" id="SM00192">
    <property type="entry name" value="LDLa"/>
    <property type="match status" value="1"/>
</dbReference>
<dbReference type="PRINTS" id="PR00722">
    <property type="entry name" value="CHYMOTRYPSIN"/>
</dbReference>
<protein>
    <submittedName>
        <fullName evidence="8">Plasminogen-like protein</fullName>
    </submittedName>
</protein>
<evidence type="ECO:0000256" key="4">
    <source>
        <dbReference type="ARBA" id="ARBA00023157"/>
    </source>
</evidence>
<dbReference type="PROSITE" id="PS00134">
    <property type="entry name" value="TRYPSIN_HIS"/>
    <property type="match status" value="1"/>
</dbReference>
<dbReference type="CDD" id="cd00112">
    <property type="entry name" value="LDLa"/>
    <property type="match status" value="1"/>
</dbReference>
<dbReference type="InterPro" id="IPR000859">
    <property type="entry name" value="CUB_dom"/>
</dbReference>
<feature type="domain" description="CUB" evidence="6">
    <location>
        <begin position="15"/>
        <end position="133"/>
    </location>
</feature>
<dbReference type="Gene3D" id="2.40.10.10">
    <property type="entry name" value="Trypsin-like serine proteases"/>
    <property type="match status" value="1"/>
</dbReference>